<proteinExistence type="inferred from homology"/>
<dbReference type="InterPro" id="IPR021843">
    <property type="entry name" value="PSME4_C"/>
</dbReference>
<evidence type="ECO:0000256" key="3">
    <source>
        <dbReference type="ARBA" id="ARBA00005739"/>
    </source>
</evidence>
<organism evidence="12 13">
    <name type="scientific">Botryobasidium botryosum (strain FD-172 SS1)</name>
    <dbReference type="NCBI Taxonomy" id="930990"/>
    <lineage>
        <taxon>Eukaryota</taxon>
        <taxon>Fungi</taxon>
        <taxon>Dikarya</taxon>
        <taxon>Basidiomycota</taxon>
        <taxon>Agaricomycotina</taxon>
        <taxon>Agaricomycetes</taxon>
        <taxon>Cantharellales</taxon>
        <taxon>Botryobasidiaceae</taxon>
        <taxon>Botryobasidium</taxon>
    </lineage>
</organism>
<feature type="domain" description="Proteasome activator complex subunit 4 C-terminal" evidence="9">
    <location>
        <begin position="1827"/>
        <end position="1911"/>
    </location>
</feature>
<keyword evidence="4" id="KW-0963">Cytoplasm</keyword>
<protein>
    <recommendedName>
        <fullName evidence="14">Proteasome activator Blm10 mid region domain-containing protein</fullName>
    </recommendedName>
</protein>
<evidence type="ECO:0000313" key="12">
    <source>
        <dbReference type="EMBL" id="KDQ20580.1"/>
    </source>
</evidence>
<gene>
    <name evidence="12" type="ORF">BOTBODRAFT_169318</name>
</gene>
<dbReference type="STRING" id="930990.A0A067N0U6"/>
<dbReference type="InterPro" id="IPR011989">
    <property type="entry name" value="ARM-like"/>
</dbReference>
<evidence type="ECO:0008006" key="14">
    <source>
        <dbReference type="Google" id="ProtNLM"/>
    </source>
</evidence>
<dbReference type="Pfam" id="PF16507">
    <property type="entry name" value="HEAT_PSME4_mid"/>
    <property type="match status" value="1"/>
</dbReference>
<evidence type="ECO:0000313" key="13">
    <source>
        <dbReference type="Proteomes" id="UP000027195"/>
    </source>
</evidence>
<comment type="similarity">
    <text evidence="3">Belongs to the BLM10 family.</text>
</comment>
<dbReference type="InterPro" id="IPR055455">
    <property type="entry name" value="HEAT_PSME4"/>
</dbReference>
<keyword evidence="6" id="KW-0227">DNA damage</keyword>
<dbReference type="GO" id="GO:0070628">
    <property type="term" value="F:proteasome binding"/>
    <property type="evidence" value="ECO:0007669"/>
    <property type="project" value="InterPro"/>
</dbReference>
<dbReference type="InterPro" id="IPR035309">
    <property type="entry name" value="PSME4"/>
</dbReference>
<feature type="domain" description="Proteasome activator Blm10 middle HEAT repeats region" evidence="10">
    <location>
        <begin position="362"/>
        <end position="889"/>
    </location>
</feature>
<evidence type="ECO:0000256" key="1">
    <source>
        <dbReference type="ARBA" id="ARBA00004324"/>
    </source>
</evidence>
<dbReference type="EMBL" id="KL198017">
    <property type="protein sequence ID" value="KDQ20580.1"/>
    <property type="molecule type" value="Genomic_DNA"/>
</dbReference>
<evidence type="ECO:0000259" key="9">
    <source>
        <dbReference type="Pfam" id="PF11919"/>
    </source>
</evidence>
<keyword evidence="13" id="KW-1185">Reference proteome</keyword>
<comment type="subcellular location">
    <subcellularLocation>
        <location evidence="2">Cytoplasm</location>
    </subcellularLocation>
    <subcellularLocation>
        <location evidence="1">Nucleus speckle</location>
    </subcellularLocation>
</comment>
<evidence type="ECO:0000256" key="4">
    <source>
        <dbReference type="ARBA" id="ARBA00022490"/>
    </source>
</evidence>
<dbReference type="PANTHER" id="PTHR32170">
    <property type="entry name" value="PROTEASOME ACTIVATOR COMPLEX SUBUNIT 4"/>
    <property type="match status" value="1"/>
</dbReference>
<dbReference type="InterPro" id="IPR016024">
    <property type="entry name" value="ARM-type_fold"/>
</dbReference>
<dbReference type="HOGENOM" id="CLU_000772_3_0_1"/>
<keyword evidence="7" id="KW-0234">DNA repair</keyword>
<reference evidence="13" key="1">
    <citation type="journal article" date="2014" name="Proc. Natl. Acad. Sci. U.S.A.">
        <title>Extensive sampling of basidiomycete genomes demonstrates inadequacy of the white-rot/brown-rot paradigm for wood decay fungi.</title>
        <authorList>
            <person name="Riley R."/>
            <person name="Salamov A.A."/>
            <person name="Brown D.W."/>
            <person name="Nagy L.G."/>
            <person name="Floudas D."/>
            <person name="Held B.W."/>
            <person name="Levasseur A."/>
            <person name="Lombard V."/>
            <person name="Morin E."/>
            <person name="Otillar R."/>
            <person name="Lindquist E.A."/>
            <person name="Sun H."/>
            <person name="LaButti K.M."/>
            <person name="Schmutz J."/>
            <person name="Jabbour D."/>
            <person name="Luo H."/>
            <person name="Baker S.E."/>
            <person name="Pisabarro A.G."/>
            <person name="Walton J.D."/>
            <person name="Blanchette R.A."/>
            <person name="Henrissat B."/>
            <person name="Martin F."/>
            <person name="Cullen D."/>
            <person name="Hibbett D.S."/>
            <person name="Grigoriev I.V."/>
        </authorList>
    </citation>
    <scope>NUCLEOTIDE SEQUENCE [LARGE SCALE GENOMIC DNA]</scope>
    <source>
        <strain evidence="13">FD-172 SS1</strain>
    </source>
</reference>
<dbReference type="Gene3D" id="1.25.10.10">
    <property type="entry name" value="Leucine-rich Repeat Variant"/>
    <property type="match status" value="1"/>
</dbReference>
<dbReference type="GO" id="GO:0010499">
    <property type="term" value="P:proteasomal ubiquitin-independent protein catabolic process"/>
    <property type="evidence" value="ECO:0007669"/>
    <property type="project" value="TreeGrafter"/>
</dbReference>
<keyword evidence="5" id="KW-0677">Repeat</keyword>
<keyword evidence="8" id="KW-0539">Nucleus</keyword>
<sequence>MLSEDTPSESGLYEEDELNELKRCKDALPYECESVEAMQDKLQFIIGRLVMCADSRYWEALVGWDGALQCWLLLKYPMPRHTRAKLVRFYYELALMPGAEPRLVRHWVDMIWRLLTPINDDSRKYPINRDDLELPWEPLWKAMKKALYSKKGRRDGTFGPSAGTLSSLAEYASLFFPLSETENILNTILPYFTQDSYTTMITILVGFLPFKPSVAHLYVPALFSIWESFNSAIIEDRVVTVSAILVKNQMTILTQGKAEKEGLMQWKDVGVWTESEWRRLMRLCSGSMYVPIGAIPGTSATSLHADLSNPPRIKKSSHRYKYLAMLIVYSIFSDGPVKAEGQTPGPTTQKAYLAGSKALDSLDSIITSMENYFHPSNTGVWTTTLAGFLQRLLYEFVHRWREEEKPECATPRERRLTPAIRSAFVQTLKTPALLAMFSKDPMATALAQGALKSMSLLEPDLVMPDILERTYSGLETINETHRTTAVMSCLSGVTQTLITEKLWLGGQKHVIPLLDLCIPGIDLNDPIKTICTTLYITASVSQLMIGDMTVLPRPDHQNGRNGSDMELSFPEGTDLGEAKAVNWEEEDTLVRESTAGFADWVVSFFRRVFALFENLPEEGGRTNRTGGRTEESVLKAIKTTIDIVCMQLSDPMFDLALKLIYDYGTTNARANSVRAFGNLVASLARAKPEQTIAKFLPFCLEQIKTELEHGASSVRSTTTHAPIPSDTTFHWNLAIVRGILGCGGQELLKYKQDILELIHLLVEKTKSERGYSGSARLVGRVLQSLTGIYPLASRFVNKDEWEDENFAREHHRYWGKVYKYEEVDIEWHMPTDEEIAFAMEILDTVVASALDTLDGLLNVPAASRDHAWRNDFCRYTHFVRSSWAGLPNIILEFASGSAQEEEHFNTDTEVAELIVSPVSVESGFILTDPEDPRYQAVAAHRARFGKFLHRASVSLLQSEGEDHIEIVTTVTKGIDVYLLDYGVARETFATAQKNLEVYKEQAQMWAKQEMFPRMVWIKHAMVQFSARMYLQGLYRRRTELVDLLVNDLVDFSLSPYVRVRRTAQIVLLSVIQYFTRAARVVLSKVFDALDNEIKRGKDANPDRQKGALHLLWSKDLRTYALSYSPWAGKYLTVLLELQHQEKPSIQKLVQTLVHDSLPHLSEEHLQLFTYNAELPGVTNATRALEDDLPAAIIPADLVKEAKAKLPARIQRKEAMYDQTINNMIEVIHRPKTHWRYAQSATRYLISMLRKDRPPHPELAKIFLRGACSDHATMRYYSQRGITKLLEIVKVRTFSKDDQEINQGEGKNPLRRKVDPKTISFESHLNTPMSFGDKDAVCSVFIDKIWAGFIAWPSHIHGYAAPPEQGPAFTWEKSSQPVLQAIRESIDTDWFTKLAILWAQEGNRTNAKTDLRAENLEFFKSIFQVFEGEFIQLALSTVDSLWADPDKFKQRAAAEILGGIWRGSKHFSGDAYATLWGWITPHLPQIFSQMTPDTVTIWQNLISHNLVDRDPRRNFPIIEFITNLPLEFQGDSAFTMSKTLTVVGSLAEALESRFVPMSDDHLNTYFENIATGYAEIRTHIAQNMAGLLDLQWQPTYPSVKAFLDQCASGPDPLQIRKTKHLGHITRILETLAESRDQRLLGPRVSQSHYDKVGLTILQWIWTVCHSAQALTIFPYIMPLLPEMLHMAELQDSSELQMFSAGVLYILTAVCPPEEFVEPITDNFIRAVQSSPSWRIRLNTLPILQVFYFRNLHMLSDDCISRIKDVLCDCLGDANIEVREMAAATLSGFLRCSQRKAIAVLKDRFVRLARRTKLPPRQSPGHADALRILHSAILGLISLIDAYPYTVEKWVPPLIEILAEHSADPPPISTSIRKCAANFKKTHQDTWHTDQHLFNEDQTQALSLIVTGTSYYA</sequence>
<name>A0A067N0U6_BOTB1</name>
<evidence type="ECO:0000256" key="2">
    <source>
        <dbReference type="ARBA" id="ARBA00004496"/>
    </source>
</evidence>
<dbReference type="GO" id="GO:0005829">
    <property type="term" value="C:cytosol"/>
    <property type="evidence" value="ECO:0007669"/>
    <property type="project" value="TreeGrafter"/>
</dbReference>
<feature type="domain" description="Proteasome activator complex subunit 4-like HEAT repeat-like" evidence="11">
    <location>
        <begin position="1260"/>
        <end position="1542"/>
    </location>
</feature>
<evidence type="ECO:0000256" key="6">
    <source>
        <dbReference type="ARBA" id="ARBA00022763"/>
    </source>
</evidence>
<dbReference type="Pfam" id="PF23096">
    <property type="entry name" value="HEAT_PSME4"/>
    <property type="match status" value="1"/>
</dbReference>
<dbReference type="GO" id="GO:0016607">
    <property type="term" value="C:nuclear speck"/>
    <property type="evidence" value="ECO:0007669"/>
    <property type="project" value="UniProtKB-SubCell"/>
</dbReference>
<evidence type="ECO:0000256" key="7">
    <source>
        <dbReference type="ARBA" id="ARBA00023204"/>
    </source>
</evidence>
<evidence type="ECO:0000259" key="10">
    <source>
        <dbReference type="Pfam" id="PF16507"/>
    </source>
</evidence>
<dbReference type="Proteomes" id="UP000027195">
    <property type="component" value="Unassembled WGS sequence"/>
</dbReference>
<dbReference type="OrthoDB" id="17907at2759"/>
<dbReference type="InterPro" id="IPR032430">
    <property type="entry name" value="Blm10_mid"/>
</dbReference>
<dbReference type="Pfam" id="PF11919">
    <property type="entry name" value="PSME4_C"/>
    <property type="match status" value="1"/>
</dbReference>
<dbReference type="GO" id="GO:0006281">
    <property type="term" value="P:DNA repair"/>
    <property type="evidence" value="ECO:0007669"/>
    <property type="project" value="UniProtKB-KW"/>
</dbReference>
<dbReference type="SUPFAM" id="SSF48371">
    <property type="entry name" value="ARM repeat"/>
    <property type="match status" value="2"/>
</dbReference>
<dbReference type="InParanoid" id="A0A067N0U6"/>
<accession>A0A067N0U6</accession>
<dbReference type="PANTHER" id="PTHR32170:SF3">
    <property type="entry name" value="PROTEASOME ACTIVATOR COMPLEX SUBUNIT 4"/>
    <property type="match status" value="1"/>
</dbReference>
<evidence type="ECO:0000256" key="5">
    <source>
        <dbReference type="ARBA" id="ARBA00022737"/>
    </source>
</evidence>
<evidence type="ECO:0000259" key="11">
    <source>
        <dbReference type="Pfam" id="PF23096"/>
    </source>
</evidence>
<evidence type="ECO:0000256" key="8">
    <source>
        <dbReference type="ARBA" id="ARBA00023242"/>
    </source>
</evidence>
<dbReference type="GO" id="GO:0016504">
    <property type="term" value="F:peptidase activator activity"/>
    <property type="evidence" value="ECO:0007669"/>
    <property type="project" value="InterPro"/>
</dbReference>